<dbReference type="GO" id="GO:0016491">
    <property type="term" value="F:oxidoreductase activity"/>
    <property type="evidence" value="ECO:0007669"/>
    <property type="project" value="InterPro"/>
</dbReference>
<dbReference type="AlphaFoldDB" id="A0A9D2B6A4"/>
<dbReference type="InterPro" id="IPR002489">
    <property type="entry name" value="Glu_synth_asu_C"/>
</dbReference>
<gene>
    <name evidence="2" type="ORF">H9854_07530</name>
</gene>
<comment type="caution">
    <text evidence="2">The sequence shown here is derived from an EMBL/GenBank/DDBJ whole genome shotgun (WGS) entry which is preliminary data.</text>
</comment>
<dbReference type="EMBL" id="DXFC01000224">
    <property type="protein sequence ID" value="HIX62066.1"/>
    <property type="molecule type" value="Genomic_DNA"/>
</dbReference>
<dbReference type="PANTHER" id="PTHR43100">
    <property type="entry name" value="GLUTAMATE SYNTHASE [NADPH] SMALL CHAIN"/>
    <property type="match status" value="1"/>
</dbReference>
<dbReference type="Pfam" id="PF01493">
    <property type="entry name" value="GXGXG"/>
    <property type="match status" value="1"/>
</dbReference>
<organism evidence="2 3">
    <name type="scientific">Candidatus Halomonas stercoripullorum</name>
    <dbReference type="NCBI Taxonomy" id="2838617"/>
    <lineage>
        <taxon>Bacteria</taxon>
        <taxon>Pseudomonadati</taxon>
        <taxon>Pseudomonadota</taxon>
        <taxon>Gammaproteobacteria</taxon>
        <taxon>Oceanospirillales</taxon>
        <taxon>Halomonadaceae</taxon>
        <taxon>Halomonas</taxon>
    </lineage>
</organism>
<dbReference type="InterPro" id="IPR036485">
    <property type="entry name" value="Glu_synth_asu_C_sf"/>
</dbReference>
<dbReference type="PANTHER" id="PTHR43100:SF2">
    <property type="entry name" value="BNAA03G19380D PROTEIN"/>
    <property type="match status" value="1"/>
</dbReference>
<protein>
    <recommendedName>
        <fullName evidence="1">Glutamate synthase alpha subunit C-terminal domain-containing protein</fullName>
    </recommendedName>
</protein>
<proteinExistence type="predicted"/>
<dbReference type="Gene3D" id="2.160.20.60">
    <property type="entry name" value="Glutamate synthase, alpha subunit, C-terminal domain"/>
    <property type="match status" value="1"/>
</dbReference>
<evidence type="ECO:0000313" key="2">
    <source>
        <dbReference type="EMBL" id="HIX62066.1"/>
    </source>
</evidence>
<reference evidence="2" key="2">
    <citation type="submission" date="2021-04" db="EMBL/GenBank/DDBJ databases">
        <authorList>
            <person name="Gilroy R."/>
        </authorList>
    </citation>
    <scope>NUCLEOTIDE SEQUENCE</scope>
    <source>
        <strain evidence="2">1193</strain>
    </source>
</reference>
<dbReference type="Proteomes" id="UP000824248">
    <property type="component" value="Unassembled WGS sequence"/>
</dbReference>
<accession>A0A9D2B6A4</accession>
<dbReference type="InterPro" id="IPR051394">
    <property type="entry name" value="Glutamate_Synthase"/>
</dbReference>
<reference evidence="2" key="1">
    <citation type="journal article" date="2021" name="PeerJ">
        <title>Extensive microbial diversity within the chicken gut microbiome revealed by metagenomics and culture.</title>
        <authorList>
            <person name="Gilroy R."/>
            <person name="Ravi A."/>
            <person name="Getino M."/>
            <person name="Pursley I."/>
            <person name="Horton D.L."/>
            <person name="Alikhan N.F."/>
            <person name="Baker D."/>
            <person name="Gharbi K."/>
            <person name="Hall N."/>
            <person name="Watson M."/>
            <person name="Adriaenssens E.M."/>
            <person name="Foster-Nyarko E."/>
            <person name="Jarju S."/>
            <person name="Secka A."/>
            <person name="Antonio M."/>
            <person name="Oren A."/>
            <person name="Chaudhuri R.R."/>
            <person name="La Ragione R."/>
            <person name="Hildebrand F."/>
            <person name="Pallen M.J."/>
        </authorList>
    </citation>
    <scope>NUCLEOTIDE SEQUENCE</scope>
    <source>
        <strain evidence="2">1193</strain>
    </source>
</reference>
<dbReference type="SUPFAM" id="SSF69336">
    <property type="entry name" value="Alpha subunit of glutamate synthase, C-terminal domain"/>
    <property type="match status" value="1"/>
</dbReference>
<feature type="non-terminal residue" evidence="2">
    <location>
        <position position="1"/>
    </location>
</feature>
<evidence type="ECO:0000313" key="3">
    <source>
        <dbReference type="Proteomes" id="UP000824248"/>
    </source>
</evidence>
<evidence type="ECO:0000259" key="1">
    <source>
        <dbReference type="Pfam" id="PF01493"/>
    </source>
</evidence>
<name>A0A9D2B6A4_9GAMM</name>
<feature type="domain" description="Glutamate synthase alpha subunit C-terminal" evidence="1">
    <location>
        <begin position="1"/>
        <end position="67"/>
    </location>
</feature>
<sequence>AVIEGAGDHCCEYMTGGLVCVLGQTGVNFGAGMTGGFAYVLDEDRSFVDRYHHELVEIHRVNTEAMEAYRRHLREVIESFVAETDSVRGRDILSDFSSHVRHFWLVKPKGASLADLLDASYRRPAWRTAGEIPLCPAV</sequence>